<dbReference type="PANTHER" id="PTHR24348:SF22">
    <property type="entry name" value="NON-SPECIFIC SERINE_THREONINE PROTEIN KINASE"/>
    <property type="match status" value="1"/>
</dbReference>
<keyword evidence="2 5" id="KW-0547">Nucleotide-binding</keyword>
<dbReference type="AlphaFoldDB" id="A0A8S1WZP1"/>
<evidence type="ECO:0000256" key="1">
    <source>
        <dbReference type="ARBA" id="ARBA00022679"/>
    </source>
</evidence>
<accession>A0A8S1WZP1</accession>
<dbReference type="GO" id="GO:0004674">
    <property type="term" value="F:protein serine/threonine kinase activity"/>
    <property type="evidence" value="ECO:0007669"/>
    <property type="project" value="InterPro"/>
</dbReference>
<evidence type="ECO:0000313" key="8">
    <source>
        <dbReference type="EMBL" id="CAD8191456.1"/>
    </source>
</evidence>
<dbReference type="Proteomes" id="UP000689195">
    <property type="component" value="Unassembled WGS sequence"/>
</dbReference>
<feature type="binding site" evidence="5">
    <location>
        <position position="39"/>
    </location>
    <ligand>
        <name>ATP</name>
        <dbReference type="ChEBI" id="CHEBI:30616"/>
    </ligand>
</feature>
<dbReference type="PROSITE" id="PS00108">
    <property type="entry name" value="PROTEIN_KINASE_ST"/>
    <property type="match status" value="1"/>
</dbReference>
<evidence type="ECO:0000256" key="2">
    <source>
        <dbReference type="ARBA" id="ARBA00022741"/>
    </source>
</evidence>
<dbReference type="PANTHER" id="PTHR24348">
    <property type="entry name" value="SERINE/THREONINE-PROTEIN KINASE UNC-51-RELATED"/>
    <property type="match status" value="1"/>
</dbReference>
<dbReference type="InterPro" id="IPR008271">
    <property type="entry name" value="Ser/Thr_kinase_AS"/>
</dbReference>
<dbReference type="EMBL" id="CAJJDO010000099">
    <property type="protein sequence ID" value="CAD8191456.1"/>
    <property type="molecule type" value="Genomic_DNA"/>
</dbReference>
<gene>
    <name evidence="8" type="ORF">PPENT_87.1.T0990038</name>
</gene>
<dbReference type="PROSITE" id="PS00107">
    <property type="entry name" value="PROTEIN_KINASE_ATP"/>
    <property type="match status" value="1"/>
</dbReference>
<evidence type="ECO:0000256" key="3">
    <source>
        <dbReference type="ARBA" id="ARBA00022777"/>
    </source>
</evidence>
<dbReference type="GO" id="GO:0016020">
    <property type="term" value="C:membrane"/>
    <property type="evidence" value="ECO:0007669"/>
    <property type="project" value="TreeGrafter"/>
</dbReference>
<sequence length="533" mass="63418">MIINNRYEINTYERIGQGQFSNVFPCVDRYNLHLKLAAKIIGQPQSNIERSRKEFEIQDSLQIFLNSHILKCYELCQHEDKLAIIMERCELGDLNKKMKDLKAENQRYNAKQIIDFLYQIIDGAYIMYQNKIFHRDIKPQNILLTKDLQNNIVYKIGDFGSARIVQDMREEGNFTQWHTPVYQSPEIFNKEKFSPQSDIFSFGIVLYELCFLELPFKNQKQEDFFKQLKNNQIQINMNGIQGNQEELDVIKSILVKTIVYEQKNRMDWQGLYQLITDFQKKPQIKGQVALNQNDGYIIAKQHINLLISKQILAKNLMIQFEICYQKKLINISKEIFKLTFTTLACCKYILILSIIAFIHNDYKKLSLNIKNFIPQQRFQELSQSYQQYLTQEDYENIKTNDLDLKQNEYTEKMVDHSIDLINNIQQYNQNQFQSLLENFILFRSYFKNIEMSIDYERFLNLQNEIFQNQLIVQFPLNNMFGDLSILLALWNAYGLSEVYYPQSNFNVIQDQVPQLKIQFNEVEAISYLQEVLF</sequence>
<evidence type="ECO:0000259" key="7">
    <source>
        <dbReference type="PROSITE" id="PS50011"/>
    </source>
</evidence>
<organism evidence="8 9">
    <name type="scientific">Paramecium pentaurelia</name>
    <dbReference type="NCBI Taxonomy" id="43138"/>
    <lineage>
        <taxon>Eukaryota</taxon>
        <taxon>Sar</taxon>
        <taxon>Alveolata</taxon>
        <taxon>Ciliophora</taxon>
        <taxon>Intramacronucleata</taxon>
        <taxon>Oligohymenophorea</taxon>
        <taxon>Peniculida</taxon>
        <taxon>Parameciidae</taxon>
        <taxon>Paramecium</taxon>
    </lineage>
</organism>
<dbReference type="InterPro" id="IPR045269">
    <property type="entry name" value="Atg1-like"/>
</dbReference>
<evidence type="ECO:0000256" key="5">
    <source>
        <dbReference type="PROSITE-ProRule" id="PRU10141"/>
    </source>
</evidence>
<keyword evidence="6" id="KW-0175">Coiled coil</keyword>
<dbReference type="GO" id="GO:0000045">
    <property type="term" value="P:autophagosome assembly"/>
    <property type="evidence" value="ECO:0007669"/>
    <property type="project" value="TreeGrafter"/>
</dbReference>
<proteinExistence type="predicted"/>
<dbReference type="CDD" id="cd14014">
    <property type="entry name" value="STKc_PknB_like"/>
    <property type="match status" value="1"/>
</dbReference>
<evidence type="ECO:0000256" key="4">
    <source>
        <dbReference type="ARBA" id="ARBA00022840"/>
    </source>
</evidence>
<dbReference type="Pfam" id="PF00069">
    <property type="entry name" value="Pkinase"/>
    <property type="match status" value="1"/>
</dbReference>
<dbReference type="GO" id="GO:0005829">
    <property type="term" value="C:cytosol"/>
    <property type="evidence" value="ECO:0007669"/>
    <property type="project" value="TreeGrafter"/>
</dbReference>
<dbReference type="InterPro" id="IPR000719">
    <property type="entry name" value="Prot_kinase_dom"/>
</dbReference>
<name>A0A8S1WZP1_9CILI</name>
<dbReference type="InterPro" id="IPR017441">
    <property type="entry name" value="Protein_kinase_ATP_BS"/>
</dbReference>
<reference evidence="8" key="1">
    <citation type="submission" date="2021-01" db="EMBL/GenBank/DDBJ databases">
        <authorList>
            <consortium name="Genoscope - CEA"/>
            <person name="William W."/>
        </authorList>
    </citation>
    <scope>NUCLEOTIDE SEQUENCE</scope>
</reference>
<keyword evidence="3" id="KW-0418">Kinase</keyword>
<comment type="caution">
    <text evidence="8">The sequence shown here is derived from an EMBL/GenBank/DDBJ whole genome shotgun (WGS) entry which is preliminary data.</text>
</comment>
<evidence type="ECO:0000313" key="9">
    <source>
        <dbReference type="Proteomes" id="UP000689195"/>
    </source>
</evidence>
<dbReference type="GO" id="GO:0005776">
    <property type="term" value="C:autophagosome"/>
    <property type="evidence" value="ECO:0007669"/>
    <property type="project" value="TreeGrafter"/>
</dbReference>
<evidence type="ECO:0000256" key="6">
    <source>
        <dbReference type="SAM" id="Coils"/>
    </source>
</evidence>
<feature type="domain" description="Protein kinase" evidence="7">
    <location>
        <begin position="9"/>
        <end position="284"/>
    </location>
</feature>
<dbReference type="OrthoDB" id="5337378at2759"/>
<dbReference type="GO" id="GO:0005524">
    <property type="term" value="F:ATP binding"/>
    <property type="evidence" value="ECO:0007669"/>
    <property type="project" value="UniProtKB-UniRule"/>
</dbReference>
<keyword evidence="1" id="KW-0808">Transferase</keyword>
<keyword evidence="9" id="KW-1185">Reference proteome</keyword>
<keyword evidence="4 5" id="KW-0067">ATP-binding</keyword>
<dbReference type="PROSITE" id="PS50011">
    <property type="entry name" value="PROTEIN_KINASE_DOM"/>
    <property type="match status" value="1"/>
</dbReference>
<dbReference type="SMART" id="SM00220">
    <property type="entry name" value="S_TKc"/>
    <property type="match status" value="1"/>
</dbReference>
<dbReference type="GO" id="GO:0000407">
    <property type="term" value="C:phagophore assembly site"/>
    <property type="evidence" value="ECO:0007669"/>
    <property type="project" value="TreeGrafter"/>
</dbReference>
<dbReference type="GO" id="GO:0010506">
    <property type="term" value="P:regulation of autophagy"/>
    <property type="evidence" value="ECO:0007669"/>
    <property type="project" value="InterPro"/>
</dbReference>
<feature type="coiled-coil region" evidence="6">
    <location>
        <begin position="84"/>
        <end position="111"/>
    </location>
</feature>
<protein>
    <recommendedName>
        <fullName evidence="7">Protein kinase domain-containing protein</fullName>
    </recommendedName>
</protein>